<dbReference type="Pfam" id="PF02113">
    <property type="entry name" value="Peptidase_S13"/>
    <property type="match status" value="1"/>
</dbReference>
<evidence type="ECO:0000313" key="4">
    <source>
        <dbReference type="EMBL" id="BAI63977.1"/>
    </source>
</evidence>
<reference evidence="4 5" key="3">
    <citation type="journal article" date="2010" name="Sequencing">
        <title>Complete Genome Sequence of Rothia mucilaginosa DY-18: A Clinical Isolate with Dense Meshwork-Like Structures from a Persistent Apical Periodontitis Lesion.</title>
        <authorList>
            <person name="Yamane K."/>
            <person name="Nambu T."/>
            <person name="Yamanaka T."/>
            <person name="Mashimo C."/>
            <person name="Sugimori C."/>
            <person name="Leung K.-P."/>
            <person name="Fukushima H."/>
        </authorList>
    </citation>
    <scope>NUCLEOTIDE SEQUENCE [LARGE SCALE GENOMIC DNA]</scope>
    <source>
        <strain evidence="4 5">DY-18</strain>
    </source>
</reference>
<reference evidence="5" key="1">
    <citation type="submission" date="2009-07" db="EMBL/GenBank/DDBJ databases">
        <title>Complete genome sequence of Rothia mucilaginosa DJ.</title>
        <authorList>
            <person name="Yamane K."/>
            <person name="Nambu T."/>
            <person name="Mashimo C."/>
            <person name="Sugimori C."/>
            <person name="Yamanaka T."/>
            <person name="Leung K."/>
            <person name="Fukushima H."/>
        </authorList>
    </citation>
    <scope>NUCLEOTIDE SEQUENCE [LARGE SCALE GENOMIC DNA]</scope>
    <source>
        <strain evidence="5">DY-18</strain>
    </source>
</reference>
<proteinExistence type="inferred from homology"/>
<evidence type="ECO:0000256" key="3">
    <source>
        <dbReference type="SAM" id="MobiDB-lite"/>
    </source>
</evidence>
<feature type="region of interest" description="Disordered" evidence="3">
    <location>
        <begin position="70"/>
        <end position="109"/>
    </location>
</feature>
<dbReference type="PANTHER" id="PTHR30023:SF0">
    <property type="entry name" value="PENICILLIN-SENSITIVE CARBOXYPEPTIDASE A"/>
    <property type="match status" value="1"/>
</dbReference>
<dbReference type="EMBL" id="AP011540">
    <property type="protein sequence ID" value="BAI63977.1"/>
    <property type="molecule type" value="Genomic_DNA"/>
</dbReference>
<dbReference type="eggNOG" id="COG2027">
    <property type="taxonomic scope" value="Bacteria"/>
</dbReference>
<dbReference type="PANTHER" id="PTHR30023">
    <property type="entry name" value="D-ALANYL-D-ALANINE CARBOXYPEPTIDASE"/>
    <property type="match status" value="1"/>
</dbReference>
<evidence type="ECO:0000256" key="2">
    <source>
        <dbReference type="ARBA" id="ARBA00022801"/>
    </source>
</evidence>
<evidence type="ECO:0000256" key="1">
    <source>
        <dbReference type="ARBA" id="ARBA00006096"/>
    </source>
</evidence>
<dbReference type="InterPro" id="IPR012338">
    <property type="entry name" value="Beta-lactam/transpept-like"/>
</dbReference>
<dbReference type="GO" id="GO:0000270">
    <property type="term" value="P:peptidoglycan metabolic process"/>
    <property type="evidence" value="ECO:0007669"/>
    <property type="project" value="TreeGrafter"/>
</dbReference>
<organism evidence="4 5">
    <name type="scientific">Rothia mucilaginosa (strain DY-18)</name>
    <name type="common">Stomatococcus mucilaginosus</name>
    <dbReference type="NCBI Taxonomy" id="680646"/>
    <lineage>
        <taxon>Bacteria</taxon>
        <taxon>Bacillati</taxon>
        <taxon>Actinomycetota</taxon>
        <taxon>Actinomycetes</taxon>
        <taxon>Micrococcales</taxon>
        <taxon>Micrococcaceae</taxon>
        <taxon>Rothia</taxon>
    </lineage>
</organism>
<dbReference type="STRING" id="680646.RMDY18_01450"/>
<dbReference type="NCBIfam" id="TIGR00666">
    <property type="entry name" value="PBP4"/>
    <property type="match status" value="1"/>
</dbReference>
<dbReference type="GO" id="GO:0004185">
    <property type="term" value="F:serine-type carboxypeptidase activity"/>
    <property type="evidence" value="ECO:0007669"/>
    <property type="project" value="InterPro"/>
</dbReference>
<comment type="similarity">
    <text evidence="1">Belongs to the peptidase S13 family.</text>
</comment>
<dbReference type="Proteomes" id="UP000001883">
    <property type="component" value="Chromosome"/>
</dbReference>
<dbReference type="Gene3D" id="3.40.710.10">
    <property type="entry name" value="DD-peptidase/beta-lactamase superfamily"/>
    <property type="match status" value="1"/>
</dbReference>
<dbReference type="KEGG" id="rmu:RMDY18_01450"/>
<dbReference type="HOGENOM" id="CLU_017692_0_2_11"/>
<name>D2NQQ1_ROTMD</name>
<gene>
    <name evidence="4" type="ordered locus">RMDY18_01450</name>
</gene>
<accession>D2NQQ1</accession>
<dbReference type="PRINTS" id="PR00922">
    <property type="entry name" value="DADACBPTASE3"/>
</dbReference>
<dbReference type="SUPFAM" id="SSF56601">
    <property type="entry name" value="beta-lactamase/transpeptidase-like"/>
    <property type="match status" value="1"/>
</dbReference>
<keyword evidence="4" id="KW-0121">Carboxypeptidase</keyword>
<keyword evidence="4" id="KW-0645">Protease</keyword>
<feature type="compositionally biased region" description="Basic and acidic residues" evidence="3">
    <location>
        <begin position="1"/>
        <end position="17"/>
    </location>
</feature>
<keyword evidence="2" id="KW-0378">Hydrolase</keyword>
<keyword evidence="5" id="KW-1185">Reference proteome</keyword>
<feature type="compositionally biased region" description="Low complexity" evidence="3">
    <location>
        <begin position="85"/>
        <end position="109"/>
    </location>
</feature>
<dbReference type="InterPro" id="IPR000667">
    <property type="entry name" value="Peptidase_S13"/>
</dbReference>
<dbReference type="AlphaFoldDB" id="D2NQQ1"/>
<feature type="region of interest" description="Disordered" evidence="3">
    <location>
        <begin position="1"/>
        <end position="48"/>
    </location>
</feature>
<evidence type="ECO:0000313" key="5">
    <source>
        <dbReference type="Proteomes" id="UP000001883"/>
    </source>
</evidence>
<sequence length="563" mass="57339">MPGSPDRVHEGQQERGMRSQHRRVNSIGTPSARYAQKMPSNKHNTQTTTLTRRAALTLGGMFLLTACGPAATEQKRPEGSASPIGSATGSPTGTAEATASATPSATPTLAPALPEAEQEQLRAALTALFADGTYPQHSLLVTGMDGNLPSIKATTAPADLYAANADTARVPASTFKVLTLFALNHYANLQARLRTRVTRDAAGLYLMAGGDTLLGVGASDPKQIVGRAGLTTLAELTVKALLQGEKPTAALPVYLDGTFFTGPGVNPGWDDADVASGQITPIHPIALESHTVPGKSTASNPVRPDDAAVAAQQAFVDALNTAGKESGMSFTLAERRTAPAEAVEIAAVESATLLEQAQHMMLESDNALAEVLGRCAAIAAGKEGSGEAAQQTVRQALVDAGVNIENLVQADVCGMSLTDRVTARTLVQVVALLNADEHAEQLMSTFPVAGVSGTLSGRFGAANAVHARTFVQAKTGTLYTVSSLCGVATRPDGTRLIFAIILNDLGGADALPAAKERVDAAAAAIANRSTAPSASAAPSAVAPSASEATSAAVSTAAAAGAAS</sequence>
<protein>
    <submittedName>
        <fullName evidence="4">D-alanyl-D-alanine carboxypeptidase</fullName>
    </submittedName>
</protein>
<dbReference type="GO" id="GO:0006508">
    <property type="term" value="P:proteolysis"/>
    <property type="evidence" value="ECO:0007669"/>
    <property type="project" value="InterPro"/>
</dbReference>
<reference evidence="4 5" key="2">
    <citation type="journal article" date="2010" name="J Osaka Dent Univ">
        <title>Isolation and identification of Rothia mucilaginosa from persistent apical periodontitis lesions.</title>
        <authorList>
            <person name="Yamane K."/>
            <person name="Yoshida M."/>
            <person name="Fujihira T."/>
            <person name="Baba T."/>
            <person name="Tsuji N."/>
            <person name="Hayashi H."/>
            <person name="Sugimori C."/>
            <person name="Yamanaka T."/>
            <person name="Mashimo C."/>
            <person name="Nambu T."/>
            <person name="Kawai H."/>
            <person name="Fukushima H."/>
        </authorList>
    </citation>
    <scope>NUCLEOTIDE SEQUENCE [LARGE SCALE GENOMIC DNA]</scope>
    <source>
        <strain evidence="4 5">DY-18</strain>
    </source>
</reference>
<dbReference type="MEROPS" id="S13.004"/>